<evidence type="ECO:0000256" key="1">
    <source>
        <dbReference type="SAM" id="Phobius"/>
    </source>
</evidence>
<evidence type="ECO:0000313" key="3">
    <source>
        <dbReference type="Proteomes" id="UP000252118"/>
    </source>
</evidence>
<feature type="transmembrane region" description="Helical" evidence="1">
    <location>
        <begin position="33"/>
        <end position="54"/>
    </location>
</feature>
<dbReference type="AlphaFoldDB" id="A0A366EJJ9"/>
<dbReference type="NCBIfam" id="TIGR02896">
    <property type="entry name" value="spore_III_AF"/>
    <property type="match status" value="1"/>
</dbReference>
<dbReference type="RefSeq" id="WP_113970465.1">
    <property type="nucleotide sequence ID" value="NZ_QNRJ01000013.1"/>
</dbReference>
<keyword evidence="1" id="KW-1133">Transmembrane helix</keyword>
<dbReference type="Proteomes" id="UP000252118">
    <property type="component" value="Unassembled WGS sequence"/>
</dbReference>
<dbReference type="InterPro" id="IPR014245">
    <property type="entry name" value="Spore_III_AF"/>
</dbReference>
<comment type="caution">
    <text evidence="2">The sequence shown here is derived from an EMBL/GenBank/DDBJ whole genome shotgun (WGS) entry which is preliminary data.</text>
</comment>
<gene>
    <name evidence="2" type="ORF">DET59_11319</name>
</gene>
<keyword evidence="1" id="KW-0472">Membrane</keyword>
<protein>
    <submittedName>
        <fullName evidence="2">Stage III sporulation protein AF</fullName>
    </submittedName>
</protein>
<reference evidence="2 3" key="1">
    <citation type="submission" date="2018-06" db="EMBL/GenBank/DDBJ databases">
        <title>Freshwater and sediment microbial communities from various areas in North America, analyzing microbe dynamics in response to fracking.</title>
        <authorList>
            <person name="Lamendella R."/>
        </authorList>
    </citation>
    <scope>NUCLEOTIDE SEQUENCE [LARGE SCALE GENOMIC DNA]</scope>
    <source>
        <strain evidence="2 3">97B</strain>
    </source>
</reference>
<organism evidence="2 3">
    <name type="scientific">Rossellomorea aquimaris</name>
    <dbReference type="NCBI Taxonomy" id="189382"/>
    <lineage>
        <taxon>Bacteria</taxon>
        <taxon>Bacillati</taxon>
        <taxon>Bacillota</taxon>
        <taxon>Bacilli</taxon>
        <taxon>Bacillales</taxon>
        <taxon>Bacillaceae</taxon>
        <taxon>Rossellomorea</taxon>
    </lineage>
</organism>
<proteinExistence type="predicted"/>
<dbReference type="Pfam" id="PF09581">
    <property type="entry name" value="Spore_III_AF"/>
    <property type="match status" value="1"/>
</dbReference>
<keyword evidence="1" id="KW-0812">Transmembrane</keyword>
<dbReference type="OrthoDB" id="2375554at2"/>
<dbReference type="EMBL" id="QNRJ01000013">
    <property type="protein sequence ID" value="RBP02597.1"/>
    <property type="molecule type" value="Genomic_DNA"/>
</dbReference>
<sequence>MSFLTDWITNIIIFVLLATVIDMLLPSSNMQKYAKIVTGLLLITIILTPLFKLMSTDFDTVMKSIDINGDSRNNSVENLIEMKKKEIQASQRAYILEQMAVQMKQQAEKEMMVEHGKVIEKVVVKADDLENVPDSITEVTVVVKDKQENTTIETVQNVEIDTGAEPRKKTPEESTSQMASLLAEQWNLTPDKIIITVEGGTGEANEL</sequence>
<accession>A0A366EJJ9</accession>
<name>A0A366EJJ9_9BACI</name>
<evidence type="ECO:0000313" key="2">
    <source>
        <dbReference type="EMBL" id="RBP02597.1"/>
    </source>
</evidence>
<feature type="transmembrane region" description="Helical" evidence="1">
    <location>
        <begin position="7"/>
        <end position="27"/>
    </location>
</feature>